<evidence type="ECO:0000259" key="1">
    <source>
        <dbReference type="Pfam" id="PF17137"/>
    </source>
</evidence>
<protein>
    <recommendedName>
        <fullName evidence="1">DUF5110 domain-containing protein</fullName>
    </recommendedName>
</protein>
<evidence type="ECO:0000313" key="3">
    <source>
        <dbReference type="Proteomes" id="UP000006457"/>
    </source>
</evidence>
<accession>I3D6B0</accession>
<dbReference type="EMBL" id="AJSX01000047">
    <property type="protein sequence ID" value="EIJ67253.1"/>
    <property type="molecule type" value="Genomic_DNA"/>
</dbReference>
<sequence>MDAPLERIPLFLRAGSIMPLGSKGRSNTLTDDYRELLIMPFIDQGKANMSIFDDDGVSFDYLNGKHLTLDIELNCSSKAIEINITKKGHYEPQYKELVFTLPHTEQRQLIVNGKSVESGYKLPISEI</sequence>
<dbReference type="Gene3D" id="2.60.40.1180">
    <property type="entry name" value="Golgi alpha-mannosidase II"/>
    <property type="match status" value="1"/>
</dbReference>
<name>I3D6B0_9PAST</name>
<evidence type="ECO:0000313" key="2">
    <source>
        <dbReference type="EMBL" id="EIJ67253.1"/>
    </source>
</evidence>
<comment type="caution">
    <text evidence="2">The sequence shown here is derived from an EMBL/GenBank/DDBJ whole genome shotgun (WGS) entry which is preliminary data.</text>
</comment>
<dbReference type="Pfam" id="PF17137">
    <property type="entry name" value="DUF5110"/>
    <property type="match status" value="1"/>
</dbReference>
<organism evidence="2 3">
    <name type="scientific">Pasteurella bettyae CCUG 2042</name>
    <dbReference type="NCBI Taxonomy" id="1095749"/>
    <lineage>
        <taxon>Bacteria</taxon>
        <taxon>Pseudomonadati</taxon>
        <taxon>Pseudomonadota</taxon>
        <taxon>Gammaproteobacteria</taxon>
        <taxon>Pasteurellales</taxon>
        <taxon>Pasteurellaceae</taxon>
        <taxon>Pasteurella</taxon>
    </lineage>
</organism>
<proteinExistence type="predicted"/>
<gene>
    <name evidence="2" type="ORF">HMPREF1052_0814</name>
</gene>
<dbReference type="AlphaFoldDB" id="I3D6B0"/>
<feature type="domain" description="DUF5110" evidence="1">
    <location>
        <begin position="36"/>
        <end position="101"/>
    </location>
</feature>
<keyword evidence="3" id="KW-1185">Reference proteome</keyword>
<dbReference type="eggNOG" id="COG1501">
    <property type="taxonomic scope" value="Bacteria"/>
</dbReference>
<dbReference type="InterPro" id="IPR013780">
    <property type="entry name" value="Glyco_hydro_b"/>
</dbReference>
<dbReference type="PATRIC" id="fig|1095749.3.peg.2145"/>
<dbReference type="InterPro" id="IPR033403">
    <property type="entry name" value="DUF5110"/>
</dbReference>
<reference evidence="2 3" key="1">
    <citation type="submission" date="2012-03" db="EMBL/GenBank/DDBJ databases">
        <authorList>
            <person name="Harkins D.M."/>
            <person name="Madupu R."/>
            <person name="Durkin A.S."/>
            <person name="Torralba M."/>
            <person name="Methe B."/>
            <person name="Sutton G.G."/>
            <person name="Nelson K.E."/>
        </authorList>
    </citation>
    <scope>NUCLEOTIDE SEQUENCE [LARGE SCALE GENOMIC DNA]</scope>
    <source>
        <strain evidence="2 3">CCUG 2042</strain>
    </source>
</reference>
<dbReference type="Proteomes" id="UP000006457">
    <property type="component" value="Unassembled WGS sequence"/>
</dbReference>